<organism evidence="7 8">
    <name type="scientific">Macrosiphum euphorbiae</name>
    <name type="common">potato aphid</name>
    <dbReference type="NCBI Taxonomy" id="13131"/>
    <lineage>
        <taxon>Eukaryota</taxon>
        <taxon>Metazoa</taxon>
        <taxon>Ecdysozoa</taxon>
        <taxon>Arthropoda</taxon>
        <taxon>Hexapoda</taxon>
        <taxon>Insecta</taxon>
        <taxon>Pterygota</taxon>
        <taxon>Neoptera</taxon>
        <taxon>Paraneoptera</taxon>
        <taxon>Hemiptera</taxon>
        <taxon>Sternorrhyncha</taxon>
        <taxon>Aphidomorpha</taxon>
        <taxon>Aphidoidea</taxon>
        <taxon>Aphididae</taxon>
        <taxon>Macrosiphini</taxon>
        <taxon>Macrosiphum</taxon>
    </lineage>
</organism>
<evidence type="ECO:0000313" key="8">
    <source>
        <dbReference type="Proteomes" id="UP001160148"/>
    </source>
</evidence>
<evidence type="ECO:0000313" key="7">
    <source>
        <dbReference type="EMBL" id="CAI6352711.1"/>
    </source>
</evidence>
<dbReference type="EMBL" id="CARXXK010000002">
    <property type="protein sequence ID" value="CAI6352711.1"/>
    <property type="molecule type" value="Genomic_DNA"/>
</dbReference>
<comment type="subunit">
    <text evidence="1">Self-associates forming complexes of several hundred monomers.</text>
</comment>
<dbReference type="Pfam" id="PF13873">
    <property type="entry name" value="Myb_DNA-bind_5"/>
    <property type="match status" value="1"/>
</dbReference>
<evidence type="ECO:0000256" key="2">
    <source>
        <dbReference type="ARBA" id="ARBA00016807"/>
    </source>
</evidence>
<keyword evidence="4" id="KW-0804">Transcription</keyword>
<protein>
    <recommendedName>
        <fullName evidence="2">Regulatory protein zeste</fullName>
    </recommendedName>
</protein>
<evidence type="ECO:0000256" key="4">
    <source>
        <dbReference type="ARBA" id="ARBA00023163"/>
    </source>
</evidence>
<comment type="function">
    <text evidence="5">Involved in transvection phenomena (= synapsis-dependent gene expression), where the synaptic pairing of chromosomes carrying genes with which zeste interacts influences the expression of these genes. Zeste binds to DNA and stimulates transcription from a nearby promoter.</text>
</comment>
<sequence length="91" mass="10810">MEPSKELKGKRNVNFNKREEEFLVELVRKYQQVIENKKTDSIMWKDKEACWVKLTAEFNSLGLLVPRTVAQLQLKYKNLKKVVRKKSATIR</sequence>
<dbReference type="PANTHER" id="PTHR23098:SF16">
    <property type="entry name" value="REGULATORY PROTEIN ZESTE"/>
    <property type="match status" value="1"/>
</dbReference>
<keyword evidence="8" id="KW-1185">Reference proteome</keyword>
<name>A0AAV0WA75_9HEMI</name>
<evidence type="ECO:0000256" key="3">
    <source>
        <dbReference type="ARBA" id="ARBA00023015"/>
    </source>
</evidence>
<dbReference type="GO" id="GO:0005634">
    <property type="term" value="C:nucleus"/>
    <property type="evidence" value="ECO:0007669"/>
    <property type="project" value="TreeGrafter"/>
</dbReference>
<dbReference type="Proteomes" id="UP001160148">
    <property type="component" value="Unassembled WGS sequence"/>
</dbReference>
<comment type="caution">
    <text evidence="7">The sequence shown here is derived from an EMBL/GenBank/DDBJ whole genome shotgun (WGS) entry which is preliminary data.</text>
</comment>
<evidence type="ECO:0000256" key="1">
    <source>
        <dbReference type="ARBA" id="ARBA00011764"/>
    </source>
</evidence>
<evidence type="ECO:0000256" key="5">
    <source>
        <dbReference type="ARBA" id="ARBA00025466"/>
    </source>
</evidence>
<dbReference type="PANTHER" id="PTHR23098">
    <property type="entry name" value="AGAP001331-PA-RELATED"/>
    <property type="match status" value="1"/>
</dbReference>
<evidence type="ECO:0000259" key="6">
    <source>
        <dbReference type="Pfam" id="PF13873"/>
    </source>
</evidence>
<accession>A0AAV0WA75</accession>
<dbReference type="InterPro" id="IPR028002">
    <property type="entry name" value="Myb_DNA-bind_5"/>
</dbReference>
<dbReference type="AlphaFoldDB" id="A0AAV0WA75"/>
<feature type="domain" description="Myb/SANT-like DNA-binding" evidence="6">
    <location>
        <begin position="11"/>
        <end position="88"/>
    </location>
</feature>
<reference evidence="7 8" key="1">
    <citation type="submission" date="2023-01" db="EMBL/GenBank/DDBJ databases">
        <authorList>
            <person name="Whitehead M."/>
        </authorList>
    </citation>
    <scope>NUCLEOTIDE SEQUENCE [LARGE SCALE GENOMIC DNA]</scope>
</reference>
<gene>
    <name evidence="7" type="ORF">MEUPH1_LOCUS8916</name>
</gene>
<keyword evidence="3" id="KW-0805">Transcription regulation</keyword>
<proteinExistence type="predicted"/>